<dbReference type="EMBL" id="UINC01136137">
    <property type="protein sequence ID" value="SVD20709.1"/>
    <property type="molecule type" value="Genomic_DNA"/>
</dbReference>
<dbReference type="AlphaFoldDB" id="A0A382TF18"/>
<dbReference type="SUPFAM" id="SSF53448">
    <property type="entry name" value="Nucleotide-diphospho-sugar transferases"/>
    <property type="match status" value="1"/>
</dbReference>
<protein>
    <recommendedName>
        <fullName evidence="2">N-acylneuraminate cytidylyltransferase</fullName>
    </recommendedName>
</protein>
<gene>
    <name evidence="1" type="ORF">METZ01_LOCUS373563</name>
</gene>
<reference evidence="1" key="1">
    <citation type="submission" date="2018-05" db="EMBL/GenBank/DDBJ databases">
        <authorList>
            <person name="Lanie J.A."/>
            <person name="Ng W.-L."/>
            <person name="Kazmierczak K.M."/>
            <person name="Andrzejewski T.M."/>
            <person name="Davidsen T.M."/>
            <person name="Wayne K.J."/>
            <person name="Tettelin H."/>
            <person name="Glass J.I."/>
            <person name="Rusch D."/>
            <person name="Podicherti R."/>
            <person name="Tsui H.-C.T."/>
            <person name="Winkler M.E."/>
        </authorList>
    </citation>
    <scope>NUCLEOTIDE SEQUENCE</scope>
</reference>
<dbReference type="InterPro" id="IPR050793">
    <property type="entry name" value="CMP-NeuNAc_synthase"/>
</dbReference>
<organism evidence="1">
    <name type="scientific">marine metagenome</name>
    <dbReference type="NCBI Taxonomy" id="408172"/>
    <lineage>
        <taxon>unclassified sequences</taxon>
        <taxon>metagenomes</taxon>
        <taxon>ecological metagenomes</taxon>
    </lineage>
</organism>
<dbReference type="GO" id="GO:0008781">
    <property type="term" value="F:N-acylneuraminate cytidylyltransferase activity"/>
    <property type="evidence" value="ECO:0007669"/>
    <property type="project" value="TreeGrafter"/>
</dbReference>
<dbReference type="PANTHER" id="PTHR21485:SF6">
    <property type="entry name" value="N-ACYLNEURAMINATE CYTIDYLYLTRANSFERASE-RELATED"/>
    <property type="match status" value="1"/>
</dbReference>
<dbReference type="Gene3D" id="3.90.550.10">
    <property type="entry name" value="Spore Coat Polysaccharide Biosynthesis Protein SpsA, Chain A"/>
    <property type="match status" value="1"/>
</dbReference>
<dbReference type="InterPro" id="IPR003329">
    <property type="entry name" value="Cytidylyl_trans"/>
</dbReference>
<proteinExistence type="predicted"/>
<dbReference type="PANTHER" id="PTHR21485">
    <property type="entry name" value="HAD SUPERFAMILY MEMBERS CMAS AND KDSC"/>
    <property type="match status" value="1"/>
</dbReference>
<dbReference type="CDD" id="cd02513">
    <property type="entry name" value="CMP-NeuAc_Synthase"/>
    <property type="match status" value="1"/>
</dbReference>
<evidence type="ECO:0000313" key="1">
    <source>
        <dbReference type="EMBL" id="SVD20709.1"/>
    </source>
</evidence>
<dbReference type="InterPro" id="IPR020039">
    <property type="entry name" value="PseF"/>
</dbReference>
<sequence length="208" mass="23910">MFCGKPIIAWSIKAALESGCFEQVIVSTDDEEIADVARSYSAEVPFIRPARLADDHTGNTQVIAHAVNWFQNQMGELSAVCCIHATAPFIKKIDLIKAYNIFNTNKWNYVFASTTFVYPIQRAFMKLKTDGIKMFNPEYFETRSQDLPEAYHDAGLFYWGKTDAWLENIMTFSGQSTFVEIPPYRVVDIDTEEDWTRAELFMELLQKE</sequence>
<dbReference type="NCBIfam" id="TIGR03584">
    <property type="entry name" value="PseF"/>
    <property type="match status" value="1"/>
</dbReference>
<evidence type="ECO:0008006" key="2">
    <source>
        <dbReference type="Google" id="ProtNLM"/>
    </source>
</evidence>
<accession>A0A382TF18</accession>
<dbReference type="Pfam" id="PF02348">
    <property type="entry name" value="CTP_transf_3"/>
    <property type="match status" value="1"/>
</dbReference>
<name>A0A382TF18_9ZZZZ</name>
<dbReference type="InterPro" id="IPR029044">
    <property type="entry name" value="Nucleotide-diphossugar_trans"/>
</dbReference>